<evidence type="ECO:0000313" key="11">
    <source>
        <dbReference type="Proteomes" id="UP001163046"/>
    </source>
</evidence>
<dbReference type="Gene3D" id="2.10.25.10">
    <property type="entry name" value="Laminin"/>
    <property type="match status" value="1"/>
</dbReference>
<feature type="disulfide bond" evidence="4">
    <location>
        <begin position="444"/>
        <end position="454"/>
    </location>
</feature>
<feature type="disulfide bond" evidence="4">
    <location>
        <begin position="615"/>
        <end position="679"/>
    </location>
</feature>
<comment type="caution">
    <text evidence="10">The sequence shown here is derived from an EMBL/GenBank/DDBJ whole genome shotgun (WGS) entry which is preliminary data.</text>
</comment>
<keyword evidence="6" id="KW-1133">Transmembrane helix</keyword>
<feature type="disulfide bond" evidence="4">
    <location>
        <begin position="628"/>
        <end position="689"/>
    </location>
</feature>
<feature type="domain" description="EGF-like" evidence="7">
    <location>
        <begin position="690"/>
        <end position="725"/>
    </location>
</feature>
<dbReference type="Gene3D" id="3.10.250.10">
    <property type="entry name" value="SRCR-like domain"/>
    <property type="match status" value="4"/>
</dbReference>
<dbReference type="InterPro" id="IPR000998">
    <property type="entry name" value="MAM_dom"/>
</dbReference>
<evidence type="ECO:0000259" key="9">
    <source>
        <dbReference type="PROSITE" id="PS50287"/>
    </source>
</evidence>
<protein>
    <submittedName>
        <fullName evidence="10">Neurotrypsin</fullName>
    </submittedName>
</protein>
<dbReference type="InterPro" id="IPR000742">
    <property type="entry name" value="EGF"/>
</dbReference>
<keyword evidence="3" id="KW-0245">EGF-like domain</keyword>
<dbReference type="SUPFAM" id="SSF56487">
    <property type="entry name" value="SRCR-like"/>
    <property type="match status" value="4"/>
</dbReference>
<keyword evidence="6" id="KW-0812">Transmembrane</keyword>
<evidence type="ECO:0000256" key="5">
    <source>
        <dbReference type="SAM" id="MobiDB-lite"/>
    </source>
</evidence>
<evidence type="ECO:0000313" key="10">
    <source>
        <dbReference type="EMBL" id="KAJ7373414.1"/>
    </source>
</evidence>
<dbReference type="Pfam" id="PF00629">
    <property type="entry name" value="MAM"/>
    <property type="match status" value="1"/>
</dbReference>
<dbReference type="GO" id="GO:0016020">
    <property type="term" value="C:membrane"/>
    <property type="evidence" value="ECO:0007669"/>
    <property type="project" value="InterPro"/>
</dbReference>
<dbReference type="SUPFAM" id="SSF49899">
    <property type="entry name" value="Concanavalin A-like lectins/glucanases"/>
    <property type="match status" value="1"/>
</dbReference>
<proteinExistence type="predicted"/>
<dbReference type="PANTHER" id="PTHR48071">
    <property type="entry name" value="SRCR DOMAIN-CONTAINING PROTEIN"/>
    <property type="match status" value="1"/>
</dbReference>
<evidence type="ECO:0000259" key="8">
    <source>
        <dbReference type="PROSITE" id="PS50060"/>
    </source>
</evidence>
<dbReference type="PROSITE" id="PS00420">
    <property type="entry name" value="SRCR_1"/>
    <property type="match status" value="1"/>
</dbReference>
<feature type="disulfide bond" evidence="4">
    <location>
        <begin position="556"/>
        <end position="566"/>
    </location>
</feature>
<dbReference type="FunFam" id="3.10.250.10:FF:000031">
    <property type="entry name" value="RIKEN cDNA 5830411N06, isoform CRA_a"/>
    <property type="match status" value="1"/>
</dbReference>
<dbReference type="CDD" id="cd00054">
    <property type="entry name" value="EGF_CA"/>
    <property type="match status" value="1"/>
</dbReference>
<dbReference type="Gene3D" id="2.60.120.200">
    <property type="match status" value="1"/>
</dbReference>
<feature type="domain" description="SRCR" evidence="9">
    <location>
        <begin position="486"/>
        <end position="588"/>
    </location>
</feature>
<dbReference type="PROSITE" id="PS50287">
    <property type="entry name" value="SRCR_2"/>
    <property type="match status" value="4"/>
</dbReference>
<sequence>MMFDIRRLQRVACEEVTNVSLGICKTVAAAISPKGTRSRTDSRIIPFERRMILPAIIVFLHWFFPCVLSQSIPEGGIHLVGSNFSGEGRVEIYHLKEWGTICDDHWGAEESNVVCQQLGYKKGAQYWYDNAFFGRGVGKIWMDDVVCYGNETALSNCNHNGWHGHNCRHYEDVGVLCLPNGDVSNHGNCDFEKGHGMCGYENDDDDDGFDWKFGSRNIQSYRQGPKTDHTTVNTTGAGFYLNILFNYFDVTQGQKARFISPVISSGYARCLQFYYFMGGTFVGELIVYMKKNGQPVWQLIGDQGPYWMKGVIPLNIKEKTFQIVFEGIAGTGYYGSDVSIDDISLTNDTLCVFSPATASPSPPINPTSTVRLVGSNIKSAGRVEVLHGTGNQARWGTICGYRFDIKSAHVVCKELGYEEAELVVPCCDVFGKGTGHIWMDNVRCLGTEPSITMCPHSGWGKTHCSHNEDVAVICETKDTDKTDFKVRLGNDGGVNFKGRVEVEIGGLWGTVSDVGWDIYDANVVCKQLHLGGAVGAYSGSSFGNGKGPIWMSNFQCKGNESSLAKCIHNSTQVQRHYGHYFDASVECYDLKLVGGDSSMSGRVEVRYEGLWGTVCDHGWNINAANVVCRQLGYKRAESAICCAEFGAGSGQIFLDEVQCNGDEPSLSFCRHLGWTAHNCSHNNDAGVFCTNAICSKSIPCLNGGTCSNSSGTCKCMGYYVGETCQVSVGNDTVEVVFVGALKQWNETNFKQKVVKDLNMYCAKVNCSAVLSKGQKTKLAFKVEDIVITEPAKQQDKGVFVGIALLYNDEDTTEVFTKSFVHDFIRKSGDKLAGYKVIMVDGQDEGVPAGRHSNQNKSNNKYIYVGVGVAVGLIALLVLVFVVKRYSKVLRVRASGEGPSNYGDQSYVALNDDAYDDSLDDSALLRPPPNADDADLMT</sequence>
<dbReference type="SMART" id="SM00202">
    <property type="entry name" value="SR"/>
    <property type="match status" value="4"/>
</dbReference>
<dbReference type="PANTHER" id="PTHR48071:SF18">
    <property type="entry name" value="DELETED IN MALIGNANT BRAIN TUMORS 1 PROTEIN-RELATED"/>
    <property type="match status" value="1"/>
</dbReference>
<evidence type="ECO:0000256" key="3">
    <source>
        <dbReference type="PROSITE-ProRule" id="PRU00076"/>
    </source>
</evidence>
<dbReference type="PROSITE" id="PS00022">
    <property type="entry name" value="EGF_1"/>
    <property type="match status" value="1"/>
</dbReference>
<dbReference type="FunFam" id="3.10.250.10:FF:000001">
    <property type="entry name" value="Lysyl oxidase 4 isoform X1"/>
    <property type="match status" value="3"/>
</dbReference>
<dbReference type="PROSITE" id="PS50026">
    <property type="entry name" value="EGF_3"/>
    <property type="match status" value="1"/>
</dbReference>
<feature type="domain" description="SRCR" evidence="9">
    <location>
        <begin position="77"/>
        <end position="178"/>
    </location>
</feature>
<name>A0A9W9Z313_9CNID</name>
<dbReference type="EMBL" id="MU826831">
    <property type="protein sequence ID" value="KAJ7373414.1"/>
    <property type="molecule type" value="Genomic_DNA"/>
</dbReference>
<dbReference type="PRINTS" id="PR00258">
    <property type="entry name" value="SPERACTRCPTR"/>
</dbReference>
<keyword evidence="2 4" id="KW-1015">Disulfide bond</keyword>
<dbReference type="Proteomes" id="UP001163046">
    <property type="component" value="Unassembled WGS sequence"/>
</dbReference>
<feature type="disulfide bond" evidence="4">
    <location>
        <begin position="659"/>
        <end position="669"/>
    </location>
</feature>
<organism evidence="10 11">
    <name type="scientific">Desmophyllum pertusum</name>
    <dbReference type="NCBI Taxonomy" id="174260"/>
    <lineage>
        <taxon>Eukaryota</taxon>
        <taxon>Metazoa</taxon>
        <taxon>Cnidaria</taxon>
        <taxon>Anthozoa</taxon>
        <taxon>Hexacorallia</taxon>
        <taxon>Scleractinia</taxon>
        <taxon>Caryophylliina</taxon>
        <taxon>Caryophylliidae</taxon>
        <taxon>Desmophyllum</taxon>
    </lineage>
</organism>
<evidence type="ECO:0000256" key="4">
    <source>
        <dbReference type="PROSITE-ProRule" id="PRU00196"/>
    </source>
</evidence>
<dbReference type="SMART" id="SM00137">
    <property type="entry name" value="MAM"/>
    <property type="match status" value="1"/>
</dbReference>
<feature type="domain" description="SRCR" evidence="9">
    <location>
        <begin position="590"/>
        <end position="690"/>
    </location>
</feature>
<feature type="disulfide bond" evidence="3">
    <location>
        <begin position="715"/>
        <end position="724"/>
    </location>
</feature>
<dbReference type="CDD" id="cd06263">
    <property type="entry name" value="MAM"/>
    <property type="match status" value="1"/>
</dbReference>
<evidence type="ECO:0000256" key="6">
    <source>
        <dbReference type="SAM" id="Phobius"/>
    </source>
</evidence>
<feature type="domain" description="SRCR" evidence="9">
    <location>
        <begin position="370"/>
        <end position="475"/>
    </location>
</feature>
<feature type="domain" description="MAM" evidence="8">
    <location>
        <begin position="187"/>
        <end position="353"/>
    </location>
</feature>
<gene>
    <name evidence="10" type="primary">PRSS12_4</name>
    <name evidence="10" type="ORF">OS493_013007</name>
</gene>
<reference evidence="10" key="1">
    <citation type="submission" date="2023-01" db="EMBL/GenBank/DDBJ databases">
        <title>Genome assembly of the deep-sea coral Lophelia pertusa.</title>
        <authorList>
            <person name="Herrera S."/>
            <person name="Cordes E."/>
        </authorList>
    </citation>
    <scope>NUCLEOTIDE SEQUENCE</scope>
    <source>
        <strain evidence="10">USNM1676648</strain>
        <tissue evidence="10">Polyp</tissue>
    </source>
</reference>
<dbReference type="AlphaFoldDB" id="A0A9W9Z313"/>
<keyword evidence="11" id="KW-1185">Reference proteome</keyword>
<dbReference type="InterPro" id="IPR001190">
    <property type="entry name" value="SRCR"/>
</dbReference>
<evidence type="ECO:0000256" key="1">
    <source>
        <dbReference type="ARBA" id="ARBA00022729"/>
    </source>
</evidence>
<evidence type="ECO:0000259" key="7">
    <source>
        <dbReference type="PROSITE" id="PS50026"/>
    </source>
</evidence>
<feature type="region of interest" description="Disordered" evidence="5">
    <location>
        <begin position="918"/>
        <end position="937"/>
    </location>
</feature>
<accession>A0A9W9Z313</accession>
<feature type="disulfide bond" evidence="4">
    <location>
        <begin position="147"/>
        <end position="157"/>
    </location>
</feature>
<dbReference type="InterPro" id="IPR036772">
    <property type="entry name" value="SRCR-like_dom_sf"/>
</dbReference>
<dbReference type="InterPro" id="IPR013320">
    <property type="entry name" value="ConA-like_dom_sf"/>
</dbReference>
<dbReference type="PROSITE" id="PS50060">
    <property type="entry name" value="MAM_2"/>
    <property type="match status" value="1"/>
</dbReference>
<dbReference type="OrthoDB" id="536948at2759"/>
<feature type="transmembrane region" description="Helical" evidence="6">
    <location>
        <begin position="861"/>
        <end position="882"/>
    </location>
</feature>
<evidence type="ECO:0000256" key="2">
    <source>
        <dbReference type="ARBA" id="ARBA00023157"/>
    </source>
</evidence>
<dbReference type="Pfam" id="PF00530">
    <property type="entry name" value="SRCR"/>
    <property type="match status" value="4"/>
</dbReference>
<comment type="caution">
    <text evidence="4">Lacks conserved residue(s) required for the propagation of feature annotation.</text>
</comment>
<keyword evidence="1" id="KW-0732">Signal</keyword>
<keyword evidence="6" id="KW-0472">Membrane</keyword>